<dbReference type="KEGG" id="tpla:ElP_35780"/>
<dbReference type="InterPro" id="IPR011335">
    <property type="entry name" value="Restrct_endonuc-II-like"/>
</dbReference>
<dbReference type="Pfam" id="PF04471">
    <property type="entry name" value="Mrr_cat"/>
    <property type="match status" value="1"/>
</dbReference>
<dbReference type="InterPro" id="IPR007560">
    <property type="entry name" value="Restrct_endonuc_IV_Mrr"/>
</dbReference>
<dbReference type="InterPro" id="IPR052906">
    <property type="entry name" value="Type_IV_Methyl-Rstrct_Enzyme"/>
</dbReference>
<feature type="domain" description="Restriction system protein Mrr-like N-terminal" evidence="3">
    <location>
        <begin position="6"/>
        <end position="91"/>
    </location>
</feature>
<gene>
    <name evidence="4" type="primary">mrr_2</name>
    <name evidence="4" type="ORF">ElP_35780</name>
</gene>
<keyword evidence="5" id="KW-1185">Reference proteome</keyword>
<dbReference type="Proteomes" id="UP000317835">
    <property type="component" value="Chromosome"/>
</dbReference>
<feature type="compositionally biased region" description="Basic and acidic residues" evidence="1">
    <location>
        <begin position="264"/>
        <end position="293"/>
    </location>
</feature>
<evidence type="ECO:0000256" key="1">
    <source>
        <dbReference type="SAM" id="MobiDB-lite"/>
    </source>
</evidence>
<dbReference type="PANTHER" id="PTHR30015">
    <property type="entry name" value="MRR RESTRICTION SYSTEM PROTEIN"/>
    <property type="match status" value="1"/>
</dbReference>
<feature type="region of interest" description="Disordered" evidence="1">
    <location>
        <begin position="236"/>
        <end position="293"/>
    </location>
</feature>
<feature type="domain" description="Restriction endonuclease type IV Mrr" evidence="2">
    <location>
        <begin position="161"/>
        <end position="237"/>
    </location>
</feature>
<dbReference type="Gene3D" id="3.40.1350.10">
    <property type="match status" value="1"/>
</dbReference>
<evidence type="ECO:0000259" key="2">
    <source>
        <dbReference type="Pfam" id="PF04471"/>
    </source>
</evidence>
<dbReference type="SUPFAM" id="SSF52980">
    <property type="entry name" value="Restriction endonuclease-like"/>
    <property type="match status" value="1"/>
</dbReference>
<reference evidence="4 5" key="1">
    <citation type="submission" date="2019-02" db="EMBL/GenBank/DDBJ databases">
        <title>Deep-cultivation of Planctomycetes and their phenomic and genomic characterization uncovers novel biology.</title>
        <authorList>
            <person name="Wiegand S."/>
            <person name="Jogler M."/>
            <person name="Boedeker C."/>
            <person name="Pinto D."/>
            <person name="Vollmers J."/>
            <person name="Rivas-Marin E."/>
            <person name="Kohn T."/>
            <person name="Peeters S.H."/>
            <person name="Heuer A."/>
            <person name="Rast P."/>
            <person name="Oberbeckmann S."/>
            <person name="Bunk B."/>
            <person name="Jeske O."/>
            <person name="Meyerdierks A."/>
            <person name="Storesund J.E."/>
            <person name="Kallscheuer N."/>
            <person name="Luecker S."/>
            <person name="Lage O.M."/>
            <person name="Pohl T."/>
            <person name="Merkel B.J."/>
            <person name="Hornburger P."/>
            <person name="Mueller R.-W."/>
            <person name="Bruemmer F."/>
            <person name="Labrenz M."/>
            <person name="Spormann A.M."/>
            <person name="Op den Camp H."/>
            <person name="Overmann J."/>
            <person name="Amann R."/>
            <person name="Jetten M.S.M."/>
            <person name="Mascher T."/>
            <person name="Medema M.H."/>
            <person name="Devos D.P."/>
            <person name="Kaster A.-K."/>
            <person name="Ovreas L."/>
            <person name="Rohde M."/>
            <person name="Galperin M.Y."/>
            <person name="Jogler C."/>
        </authorList>
    </citation>
    <scope>NUCLEOTIDE SEQUENCE [LARGE SCALE GENOMIC DNA]</scope>
    <source>
        <strain evidence="4 5">ElP</strain>
    </source>
</reference>
<dbReference type="AlphaFoldDB" id="A0A518H492"/>
<accession>A0A518H492</accession>
<evidence type="ECO:0000313" key="5">
    <source>
        <dbReference type="Proteomes" id="UP000317835"/>
    </source>
</evidence>
<sequence>MAIPDFQAVMLTLVEALADGREWRMRDLTDRLADRFGLTEPERQELLPSGQQAIFANRVAWAKSHLKYAGLLENPTRGRVRISDLGRTVLAEEPGAINVKFLKRFPAYCEFIGKAEPPGGAESAAGSATVVEEEERTPLELIDAAYKSLRQATLEELLARLRQCSPAFFESVVVRLLMAMGYGGVAGHGTVAGRSGDGGIDGVIRQDKLGLDVVCIQAKRWDGPVGRPIVQGFVGSGLHPGPEGGHHDYLGLHQGRRGLRGPHRGQEGGADRRRLAGGTDDRARAQRGDDQDL</sequence>
<dbReference type="GO" id="GO:0015666">
    <property type="term" value="F:restriction endodeoxyribonuclease activity"/>
    <property type="evidence" value="ECO:0007669"/>
    <property type="project" value="TreeGrafter"/>
</dbReference>
<feature type="compositionally biased region" description="Basic residues" evidence="1">
    <location>
        <begin position="254"/>
        <end position="263"/>
    </location>
</feature>
<organism evidence="4 5">
    <name type="scientific">Tautonia plasticadhaerens</name>
    <dbReference type="NCBI Taxonomy" id="2527974"/>
    <lineage>
        <taxon>Bacteria</taxon>
        <taxon>Pseudomonadati</taxon>
        <taxon>Planctomycetota</taxon>
        <taxon>Planctomycetia</taxon>
        <taxon>Isosphaerales</taxon>
        <taxon>Isosphaeraceae</taxon>
        <taxon>Tautonia</taxon>
    </lineage>
</organism>
<dbReference type="InterPro" id="IPR025745">
    <property type="entry name" value="Mrr-like_N_dom"/>
</dbReference>
<dbReference type="Pfam" id="PF14338">
    <property type="entry name" value="Mrr_N"/>
    <property type="match status" value="1"/>
</dbReference>
<evidence type="ECO:0000313" key="4">
    <source>
        <dbReference type="EMBL" id="QDV35674.1"/>
    </source>
</evidence>
<dbReference type="PANTHER" id="PTHR30015:SF7">
    <property type="entry name" value="TYPE IV METHYL-DIRECTED RESTRICTION ENZYME ECOKMRR"/>
    <property type="match status" value="1"/>
</dbReference>
<proteinExistence type="predicted"/>
<dbReference type="InterPro" id="IPR011856">
    <property type="entry name" value="tRNA_endonuc-like_dom_sf"/>
</dbReference>
<protein>
    <submittedName>
        <fullName evidence="4">Mrr restriction system protein</fullName>
    </submittedName>
</protein>
<dbReference type="GO" id="GO:0003677">
    <property type="term" value="F:DNA binding"/>
    <property type="evidence" value="ECO:0007669"/>
    <property type="project" value="InterPro"/>
</dbReference>
<dbReference type="GO" id="GO:0009307">
    <property type="term" value="P:DNA restriction-modification system"/>
    <property type="evidence" value="ECO:0007669"/>
    <property type="project" value="InterPro"/>
</dbReference>
<name>A0A518H492_9BACT</name>
<evidence type="ECO:0000259" key="3">
    <source>
        <dbReference type="Pfam" id="PF14338"/>
    </source>
</evidence>
<dbReference type="EMBL" id="CP036426">
    <property type="protein sequence ID" value="QDV35674.1"/>
    <property type="molecule type" value="Genomic_DNA"/>
</dbReference>